<evidence type="ECO:0000313" key="6">
    <source>
        <dbReference type="Proteomes" id="UP000320857"/>
    </source>
</evidence>
<protein>
    <submittedName>
        <fullName evidence="5">TIGR02234 family membrane protein</fullName>
    </submittedName>
</protein>
<dbReference type="EMBL" id="JABJWZ010000078">
    <property type="protein sequence ID" value="MBB1253942.1"/>
    <property type="molecule type" value="Genomic_DNA"/>
</dbReference>
<reference evidence="3" key="3">
    <citation type="journal article" name="Syst. Appl. Microbiol.">
        <title>Streptomyces alkaliterrae sp. nov., isolated from an alkaline soil, and emended descriptions of Streptomyces alkaliphilus, Streptomyces calidiresistens and Streptomyces durbertensis.</title>
        <authorList>
            <person name="Swiecimska M."/>
            <person name="Golinska P."/>
            <person name="Nouioui I."/>
            <person name="Wypij M."/>
            <person name="Rai M."/>
            <person name="Sangal V."/>
            <person name="Goodfellow M."/>
        </authorList>
    </citation>
    <scope>NUCLEOTIDE SEQUENCE</scope>
    <source>
        <strain evidence="3">OF3</strain>
        <strain evidence="4">OF8</strain>
    </source>
</reference>
<accession>A0A5P0YLT5</accession>
<feature type="region of interest" description="Disordered" evidence="1">
    <location>
        <begin position="169"/>
        <end position="227"/>
    </location>
</feature>
<reference evidence="5 6" key="1">
    <citation type="submission" date="2019-10" db="EMBL/GenBank/DDBJ databases">
        <title>Streptomyces sp. nov., a novel actinobacterium isolated from alkaline environment.</title>
        <authorList>
            <person name="Golinska P."/>
        </authorList>
    </citation>
    <scope>NUCLEOTIDE SEQUENCE [LARGE SCALE GENOMIC DNA]</scope>
    <source>
        <strain evidence="5 6">OF1</strain>
    </source>
</reference>
<sequence>MTAKPPTPSPSAARRALGAAVLGGALGAALVLIAAGQTWVEGHAVRGGVRLPLHATGSEVTGLPSALALVALAALVAVFAVRRTARTAVAVLLALCGLGVIVSSVAATFDTATLNEKAAEATGLVGATTTDVTFSAWPYVAALGGLLLLLAGVLAQRFGAAWPAMGGRYERSGGRKAPRRPADPDRPDELWRALDRGEDPTGGRPDDDAGRPDDNGDEADDGRDRRP</sequence>
<evidence type="ECO:0000313" key="8">
    <source>
        <dbReference type="Proteomes" id="UP000525686"/>
    </source>
</evidence>
<feature type="transmembrane region" description="Helical" evidence="2">
    <location>
        <begin position="88"/>
        <end position="109"/>
    </location>
</feature>
<dbReference type="Pfam" id="PF09534">
    <property type="entry name" value="Trp_oprn_chp"/>
    <property type="match status" value="1"/>
</dbReference>
<dbReference type="AlphaFoldDB" id="A0A5P0YLT5"/>
<dbReference type="InterPro" id="IPR011746">
    <property type="entry name" value="Trp_synth-assoc_CHP"/>
</dbReference>
<dbReference type="InterPro" id="IPR019051">
    <property type="entry name" value="Trp_biosyn_TM_oprn/chp"/>
</dbReference>
<feature type="transmembrane region" description="Helical" evidence="2">
    <location>
        <begin position="16"/>
        <end position="40"/>
    </location>
</feature>
<reference evidence="7 8" key="2">
    <citation type="submission" date="2020-05" db="EMBL/GenBank/DDBJ databases">
        <title>Classification of alakaliphilic streptomycetes isolated from an alkaline soil next to Lonar Crater, India and a proposal for the recognition of Streptomyces alkaliterrae sp. nov.</title>
        <authorList>
            <person name="Golinska P."/>
        </authorList>
    </citation>
    <scope>NUCLEOTIDE SEQUENCE [LARGE SCALE GENOMIC DNA]</scope>
    <source>
        <strain evidence="8">OF3</strain>
        <strain evidence="7">OF8</strain>
    </source>
</reference>
<dbReference type="EMBL" id="VJYK02000030">
    <property type="protein sequence ID" value="MQS01221.1"/>
    <property type="molecule type" value="Genomic_DNA"/>
</dbReference>
<proteinExistence type="predicted"/>
<keyword evidence="6" id="KW-1185">Reference proteome</keyword>
<evidence type="ECO:0000313" key="7">
    <source>
        <dbReference type="Proteomes" id="UP000517765"/>
    </source>
</evidence>
<evidence type="ECO:0000313" key="3">
    <source>
        <dbReference type="EMBL" id="MBB1253942.1"/>
    </source>
</evidence>
<organism evidence="5 6">
    <name type="scientific">Streptomyces alkaliterrae</name>
    <dbReference type="NCBI Taxonomy" id="2213162"/>
    <lineage>
        <taxon>Bacteria</taxon>
        <taxon>Bacillati</taxon>
        <taxon>Actinomycetota</taxon>
        <taxon>Actinomycetes</taxon>
        <taxon>Kitasatosporales</taxon>
        <taxon>Streptomycetaceae</taxon>
        <taxon>Streptomyces</taxon>
    </lineage>
</organism>
<evidence type="ECO:0000313" key="4">
    <source>
        <dbReference type="EMBL" id="MBB1260074.1"/>
    </source>
</evidence>
<dbReference type="EMBL" id="JABJXA010000078">
    <property type="protein sequence ID" value="MBB1260074.1"/>
    <property type="molecule type" value="Genomic_DNA"/>
</dbReference>
<keyword evidence="2" id="KW-1133">Transmembrane helix</keyword>
<evidence type="ECO:0000256" key="1">
    <source>
        <dbReference type="SAM" id="MobiDB-lite"/>
    </source>
</evidence>
<feature type="transmembrane region" description="Helical" evidence="2">
    <location>
        <begin position="60"/>
        <end position="81"/>
    </location>
</feature>
<dbReference type="RefSeq" id="WP_143646694.1">
    <property type="nucleotide sequence ID" value="NZ_JABJWZ010000078.1"/>
</dbReference>
<keyword evidence="2" id="KW-0472">Membrane</keyword>
<comment type="caution">
    <text evidence="5">The sequence shown here is derived from an EMBL/GenBank/DDBJ whole genome shotgun (WGS) entry which is preliminary data.</text>
</comment>
<feature type="compositionally biased region" description="Basic and acidic residues" evidence="1">
    <location>
        <begin position="180"/>
        <end position="214"/>
    </location>
</feature>
<keyword evidence="2" id="KW-0812">Transmembrane</keyword>
<evidence type="ECO:0000313" key="5">
    <source>
        <dbReference type="EMBL" id="MQS01221.1"/>
    </source>
</evidence>
<evidence type="ECO:0000256" key="2">
    <source>
        <dbReference type="SAM" id="Phobius"/>
    </source>
</evidence>
<dbReference type="Proteomes" id="UP000517765">
    <property type="component" value="Unassembled WGS sequence"/>
</dbReference>
<dbReference type="Proteomes" id="UP000525686">
    <property type="component" value="Unassembled WGS sequence"/>
</dbReference>
<dbReference type="Proteomes" id="UP000320857">
    <property type="component" value="Unassembled WGS sequence"/>
</dbReference>
<dbReference type="NCBIfam" id="TIGR02234">
    <property type="entry name" value="trp_oprn_chp"/>
    <property type="match status" value="1"/>
</dbReference>
<name>A0A5P0YLT5_9ACTN</name>
<gene>
    <name evidence="5" type="ORF">FNX44_004915</name>
    <name evidence="3" type="ORF">H3146_11280</name>
    <name evidence="4" type="ORF">H3147_14695</name>
</gene>
<feature type="transmembrane region" description="Helical" evidence="2">
    <location>
        <begin position="136"/>
        <end position="155"/>
    </location>
</feature>